<keyword evidence="1 3" id="KW-0547">Nucleotide-binding</keyword>
<feature type="binding site" evidence="3">
    <location>
        <begin position="189"/>
        <end position="196"/>
    </location>
    <ligand>
        <name>ATP</name>
        <dbReference type="ChEBI" id="CHEBI:30616"/>
    </ligand>
</feature>
<dbReference type="PROSITE" id="PS50901">
    <property type="entry name" value="FTSK"/>
    <property type="match status" value="1"/>
</dbReference>
<accession>A0A6G9Z1Y0</accession>
<dbReference type="PANTHER" id="PTHR22683">
    <property type="entry name" value="SPORULATION PROTEIN RELATED"/>
    <property type="match status" value="1"/>
</dbReference>
<feature type="region of interest" description="Disordered" evidence="4">
    <location>
        <begin position="408"/>
        <end position="444"/>
    </location>
</feature>
<sequence length="444" mass="47754">MAMTVITMVPVAVAAGAVLGLFARMCVWRRSSASAHPRPVAQILDEAPAVLRSAVLHFAATAFTRRMFTDLGLGSPAKGFPTVAWWDYDRHGMAVELLMLGGQSLADWSDEKTLAAMAHYVGAPQVTASSPAPGWVRLQVRVHDTLAAATTRSAAAPDDVDLEAVPVGHREDGELWTLRILYAHILLAGATGSGKGSVLWSILNGIGPAIKAKLVDVRLADPKGGVEFGRGEDKLFTRFATDAISIMDLLKEAVRELDERLARMRKAGIRKLVPSVDEPLILIIIDEAASLSSYATRDEREEFRQLTGLLLSKGRAAAVSVVSALQDPSKETMPNRQLFPVRIGLRLDESTQVAMVHGQGARDRGARCDKIPDTTPGVGYVGEDGTTEFVRVRAFWISDDQADLIVDTYSPDQPDMAPAADYSDFDPDDLGDDDPGNDGMAVAA</sequence>
<dbReference type="AlphaFoldDB" id="A0A6G9Z1Y0"/>
<organism evidence="6 7">
    <name type="scientific">Nocardia terpenica</name>
    <dbReference type="NCBI Taxonomy" id="455432"/>
    <lineage>
        <taxon>Bacteria</taxon>
        <taxon>Bacillati</taxon>
        <taxon>Actinomycetota</taxon>
        <taxon>Actinomycetes</taxon>
        <taxon>Mycobacteriales</taxon>
        <taxon>Nocardiaceae</taxon>
        <taxon>Nocardia</taxon>
    </lineage>
</organism>
<reference evidence="6 7" key="1">
    <citation type="journal article" date="2019" name="ACS Chem. Biol.">
        <title>Identification and Mobilization of a Cryptic Antibiotic Biosynthesis Gene Locus from a Human-Pathogenic Nocardia Isolate.</title>
        <authorList>
            <person name="Herisse M."/>
            <person name="Ishida K."/>
            <person name="Porter J.L."/>
            <person name="Howden B."/>
            <person name="Hertweck C."/>
            <person name="Stinear T.P."/>
            <person name="Pidot S.J."/>
        </authorList>
    </citation>
    <scope>NUCLEOTIDE SEQUENCE [LARGE SCALE GENOMIC DNA]</scope>
    <source>
        <strain evidence="6 7">AUSMDU00012715</strain>
    </source>
</reference>
<evidence type="ECO:0000313" key="6">
    <source>
        <dbReference type="EMBL" id="QIS19216.1"/>
    </source>
</evidence>
<dbReference type="InterPro" id="IPR002543">
    <property type="entry name" value="FtsK_dom"/>
</dbReference>
<dbReference type="InterPro" id="IPR027417">
    <property type="entry name" value="P-loop_NTPase"/>
</dbReference>
<dbReference type="Proteomes" id="UP000500953">
    <property type="component" value="Chromosome"/>
</dbReference>
<dbReference type="SMART" id="SM00382">
    <property type="entry name" value="AAA"/>
    <property type="match status" value="1"/>
</dbReference>
<evidence type="ECO:0000313" key="7">
    <source>
        <dbReference type="Proteomes" id="UP000500953"/>
    </source>
</evidence>
<keyword evidence="2 3" id="KW-0067">ATP-binding</keyword>
<dbReference type="EMBL" id="CP046173">
    <property type="protein sequence ID" value="QIS19216.1"/>
    <property type="molecule type" value="Genomic_DNA"/>
</dbReference>
<dbReference type="InterPro" id="IPR003593">
    <property type="entry name" value="AAA+_ATPase"/>
</dbReference>
<evidence type="ECO:0000256" key="4">
    <source>
        <dbReference type="SAM" id="MobiDB-lite"/>
    </source>
</evidence>
<dbReference type="GO" id="GO:0005524">
    <property type="term" value="F:ATP binding"/>
    <property type="evidence" value="ECO:0007669"/>
    <property type="project" value="UniProtKB-UniRule"/>
</dbReference>
<dbReference type="SUPFAM" id="SSF52540">
    <property type="entry name" value="P-loop containing nucleoside triphosphate hydrolases"/>
    <property type="match status" value="1"/>
</dbReference>
<evidence type="ECO:0000259" key="5">
    <source>
        <dbReference type="PROSITE" id="PS50901"/>
    </source>
</evidence>
<dbReference type="Pfam" id="PF01580">
    <property type="entry name" value="FtsK_SpoIIIE"/>
    <property type="match status" value="1"/>
</dbReference>
<evidence type="ECO:0000256" key="2">
    <source>
        <dbReference type="ARBA" id="ARBA00022840"/>
    </source>
</evidence>
<proteinExistence type="predicted"/>
<feature type="domain" description="FtsK" evidence="5">
    <location>
        <begin position="162"/>
        <end position="354"/>
    </location>
</feature>
<feature type="compositionally biased region" description="Acidic residues" evidence="4">
    <location>
        <begin position="423"/>
        <end position="436"/>
    </location>
</feature>
<dbReference type="PANTHER" id="PTHR22683:SF41">
    <property type="entry name" value="DNA TRANSLOCASE FTSK"/>
    <property type="match status" value="1"/>
</dbReference>
<dbReference type="Gene3D" id="3.40.50.300">
    <property type="entry name" value="P-loop containing nucleotide triphosphate hydrolases"/>
    <property type="match status" value="1"/>
</dbReference>
<gene>
    <name evidence="6" type="ORF">F6W96_13865</name>
</gene>
<evidence type="ECO:0000256" key="1">
    <source>
        <dbReference type="ARBA" id="ARBA00022741"/>
    </source>
</evidence>
<dbReference type="InterPro" id="IPR050206">
    <property type="entry name" value="FtsK/SpoIIIE/SftA"/>
</dbReference>
<protein>
    <recommendedName>
        <fullName evidence="5">FtsK domain-containing protein</fullName>
    </recommendedName>
</protein>
<dbReference type="GO" id="GO:0003677">
    <property type="term" value="F:DNA binding"/>
    <property type="evidence" value="ECO:0007669"/>
    <property type="project" value="InterPro"/>
</dbReference>
<name>A0A6G9Z1Y0_9NOCA</name>
<evidence type="ECO:0000256" key="3">
    <source>
        <dbReference type="PROSITE-ProRule" id="PRU00289"/>
    </source>
</evidence>